<reference evidence="2" key="1">
    <citation type="submission" date="2020-05" db="EMBL/GenBank/DDBJ databases">
        <authorList>
            <person name="Chiriac C."/>
            <person name="Salcher M."/>
            <person name="Ghai R."/>
            <person name="Kavagutti S V."/>
        </authorList>
    </citation>
    <scope>NUCLEOTIDE SEQUENCE</scope>
</reference>
<dbReference type="InterPro" id="IPR050084">
    <property type="entry name" value="NADPH_dep_7-cyano-7-deazaG_red"/>
</dbReference>
<protein>
    <submittedName>
        <fullName evidence="2">COG0780 Enzyme related to GTP cyclohydrolase I</fullName>
    </submittedName>
</protein>
<organism evidence="2">
    <name type="scientific">uncultured Caudovirales phage</name>
    <dbReference type="NCBI Taxonomy" id="2100421"/>
    <lineage>
        <taxon>Viruses</taxon>
        <taxon>Duplodnaviria</taxon>
        <taxon>Heunggongvirae</taxon>
        <taxon>Uroviricota</taxon>
        <taxon>Caudoviricetes</taxon>
        <taxon>Peduoviridae</taxon>
        <taxon>Maltschvirus</taxon>
        <taxon>Maltschvirus maltsch</taxon>
    </lineage>
</organism>
<dbReference type="GO" id="GO:0033739">
    <property type="term" value="F:preQ1 synthase activity"/>
    <property type="evidence" value="ECO:0007669"/>
    <property type="project" value="InterPro"/>
</dbReference>
<dbReference type="Pfam" id="PF14489">
    <property type="entry name" value="QueF"/>
    <property type="match status" value="1"/>
</dbReference>
<dbReference type="InterPro" id="IPR029500">
    <property type="entry name" value="QueF"/>
</dbReference>
<gene>
    <name evidence="2" type="ORF">UFOVP1305_2</name>
    <name evidence="1" type="ORF">UFOVP896_40</name>
</gene>
<name>A0A6J5RYM1_9CAUD</name>
<dbReference type="EMBL" id="LR797254">
    <property type="protein sequence ID" value="CAB4197244.1"/>
    <property type="molecule type" value="Genomic_DNA"/>
</dbReference>
<proteinExistence type="predicted"/>
<evidence type="ECO:0000313" key="2">
    <source>
        <dbReference type="EMBL" id="CAB4197244.1"/>
    </source>
</evidence>
<dbReference type="PANTHER" id="PTHR34354">
    <property type="entry name" value="NADPH-DEPENDENT 7-CYANO-7-DEAZAGUANINE REDUCTASE"/>
    <property type="match status" value="1"/>
</dbReference>
<dbReference type="EMBL" id="LR796844">
    <property type="protein sequence ID" value="CAB4169572.1"/>
    <property type="molecule type" value="Genomic_DNA"/>
</dbReference>
<evidence type="ECO:0000313" key="1">
    <source>
        <dbReference type="EMBL" id="CAB4169572.1"/>
    </source>
</evidence>
<dbReference type="Gene3D" id="3.30.1130.10">
    <property type="match status" value="1"/>
</dbReference>
<dbReference type="PANTHER" id="PTHR34354:SF1">
    <property type="entry name" value="NADPH-DEPENDENT 7-CYANO-7-DEAZAGUANINE REDUCTASE"/>
    <property type="match status" value="1"/>
</dbReference>
<dbReference type="InterPro" id="IPR043133">
    <property type="entry name" value="GTP-CH-I_C/QueF"/>
</dbReference>
<dbReference type="GO" id="GO:0008616">
    <property type="term" value="P:tRNA queuosine(34) biosynthetic process"/>
    <property type="evidence" value="ECO:0007669"/>
    <property type="project" value="InterPro"/>
</dbReference>
<keyword evidence="2" id="KW-0378">Hydrolase</keyword>
<accession>A0A6J5RYM1</accession>
<dbReference type="GO" id="GO:0016787">
    <property type="term" value="F:hydrolase activity"/>
    <property type="evidence" value="ECO:0007669"/>
    <property type="project" value="UniProtKB-KW"/>
</dbReference>
<dbReference type="SUPFAM" id="SSF55620">
    <property type="entry name" value="Tetrahydrobiopterin biosynthesis enzymes-like"/>
    <property type="match status" value="1"/>
</dbReference>
<sequence>MSVLGRSTQGSLEADSLDLWSLASSVTQVTIEGDELSALCPVTSNPDLYTWKIEHSGTQEIESKSLKMYLLGFRDRGISCADLAATIADDLSRVLNVEVTCALTQQSRGGMRLSAVAVGRMSEREL</sequence>